<sequence>MPRRLRPFVVAAVLTLVPFTPAHATPAHADLRPPAPDTPAHADLRPPAPDTIVPGRTDSSGLSAPGANHPAPHRQTPDLPDEPAARSAVERRIETARTTRPVAPGVELSSFDWYEPGDAGGWIRGDALTVDLTAGTRVDYLHPGAVTAAEPLSAQAARTRAVAAVNGDFFDINNSNAPEGVGVQDGRTVKSPAANHRRAVGIDAAGIGRVMDVLFDGRITRADGTTTPLNQLNSASIAANGIGVFTPLWGSYSRSRAVRGATRVEEVVVRGDVVTEHRASAGDDPIPADGFVLVGRETGADVLKALAVGEQVTVDYTTKAQDGSALRAAVGGNQLLLKDGQVVAPDDPLHPRTAVGFSADGKKMFVLTVDGRQAPFLLGLNLKDMAATLKEMGAHNALNLDGGGSSTLLARTPGTDAVTVENTPSDGGERPVPNGLALYAPEGSGDLVGFWTRTAIDPRRAPGADTVPGGHPERVFPGLTRRLVADGYDETHGPARDDAHSWHSTRPFVGHVRDGVFRGHTPGTTKAVARRGGVTGEVELTVLGPLTRLSATTSRLSLTTTGAFGVIGHDPDGFTAPIEPTDLALDYDRSVVDVAPGDNGSFTVTARRPGATTVTARVAGQEVRIAVTVGLEEKLVAGFDDGASWTFGSARGSGSVTPVPDGRTGAGLKISYDFSQSTGTRTAYAIPPKPIVVEGQPLALGAWVYGHGRGEWTAFTVTDNAGLTRSLYGPYITWTGWRYLEVPVPAGLAFPLRINRFYTIETKADRQYKGEVVVDDIVAKVPPAVDLPPSQPTSDRVVVRDGTVDDRPWRFAVLSDAQFVARNPDSDLVRSARRTLREIKAQKPDFVVVNGDFVDEAAPADLALARRVLTEELGDELPWHYVPGNHEIMGPGTIDNFRREFGATNRTFDHKGTRFVLLDSSTGTVRGGGFDQAAMLRDALRHHEDINSVVVMEHHPPRDPTPTKGSQLNDRMEADLVEDWLADFRRTTGKGAMFIGAHVGVFHASRVDGVPYLINGNSGKSPAEGGFSGWTLLGVDHRREDWVAAEIRPHVDALTLTAPDVAVVGTPETVVATLTQGARQVRVRYPVSADWTASPNVHVGPAHGVRPWHAAWLDPETGRFTAFRAARVSLAVTVNGVTQRGDVAVTWPEWGRRVA</sequence>
<organism evidence="5 6">
    <name type="scientific">Saccharothrix mutabilis subsp. mutabilis</name>
    <dbReference type="NCBI Taxonomy" id="66855"/>
    <lineage>
        <taxon>Bacteria</taxon>
        <taxon>Bacillati</taxon>
        <taxon>Actinomycetota</taxon>
        <taxon>Actinomycetes</taxon>
        <taxon>Pseudonocardiales</taxon>
        <taxon>Pseudonocardiaceae</taxon>
        <taxon>Saccharothrix</taxon>
    </lineage>
</organism>
<feature type="region of interest" description="Disordered" evidence="1">
    <location>
        <begin position="25"/>
        <end position="97"/>
    </location>
</feature>
<dbReference type="SUPFAM" id="SSF56300">
    <property type="entry name" value="Metallo-dependent phosphatases"/>
    <property type="match status" value="1"/>
</dbReference>
<feature type="domain" description="Calcineurin-like phosphoesterase" evidence="3">
    <location>
        <begin position="810"/>
        <end position="984"/>
    </location>
</feature>
<keyword evidence="5" id="KW-0326">Glycosidase</keyword>
<dbReference type="InterPro" id="IPR029052">
    <property type="entry name" value="Metallo-depent_PP-like"/>
</dbReference>
<feature type="signal peptide" evidence="2">
    <location>
        <begin position="1"/>
        <end position="24"/>
    </location>
</feature>
<keyword evidence="2" id="KW-0732">Signal</keyword>
<gene>
    <name evidence="5" type="ORF">GCM10010492_29980</name>
</gene>
<keyword evidence="6" id="KW-1185">Reference proteome</keyword>
<dbReference type="GO" id="GO:0016798">
    <property type="term" value="F:hydrolase activity, acting on glycosyl bonds"/>
    <property type="evidence" value="ECO:0007669"/>
    <property type="project" value="UniProtKB-KW"/>
</dbReference>
<evidence type="ECO:0000256" key="1">
    <source>
        <dbReference type="SAM" id="MobiDB-lite"/>
    </source>
</evidence>
<dbReference type="PANTHER" id="PTHR40446:SF2">
    <property type="entry name" value="N-ACETYLGLUCOSAMINE-1-PHOSPHODIESTER ALPHA-N-ACETYLGLUCOSAMINIDASE"/>
    <property type="match status" value="1"/>
</dbReference>
<dbReference type="Proteomes" id="UP001500416">
    <property type="component" value="Unassembled WGS sequence"/>
</dbReference>
<reference evidence="6" key="1">
    <citation type="journal article" date="2019" name="Int. J. Syst. Evol. Microbiol.">
        <title>The Global Catalogue of Microorganisms (GCM) 10K type strain sequencing project: providing services to taxonomists for standard genome sequencing and annotation.</title>
        <authorList>
            <consortium name="The Broad Institute Genomics Platform"/>
            <consortium name="The Broad Institute Genome Sequencing Center for Infectious Disease"/>
            <person name="Wu L."/>
            <person name="Ma J."/>
        </authorList>
    </citation>
    <scope>NUCLEOTIDE SEQUENCE [LARGE SCALE GENOMIC DNA]</scope>
    <source>
        <strain evidence="6">JCM 3380</strain>
    </source>
</reference>
<protein>
    <submittedName>
        <fullName evidence="5">Phosphodiester glycosidase family protein</fullName>
    </submittedName>
</protein>
<dbReference type="PANTHER" id="PTHR40446">
    <property type="entry name" value="N-ACETYLGLUCOSAMINE-1-PHOSPHODIESTER ALPHA-N-ACETYLGLUCOSAMINIDASE"/>
    <property type="match status" value="1"/>
</dbReference>
<feature type="chain" id="PRO_5046022001" evidence="2">
    <location>
        <begin position="25"/>
        <end position="1155"/>
    </location>
</feature>
<keyword evidence="5" id="KW-0378">Hydrolase</keyword>
<evidence type="ECO:0000313" key="5">
    <source>
        <dbReference type="EMBL" id="GAA0229516.1"/>
    </source>
</evidence>
<dbReference type="InterPro" id="IPR004843">
    <property type="entry name" value="Calcineurin-like_PHP"/>
</dbReference>
<name>A0ABP3DFD6_9PSEU</name>
<evidence type="ECO:0000313" key="6">
    <source>
        <dbReference type="Proteomes" id="UP001500416"/>
    </source>
</evidence>
<dbReference type="Pfam" id="PF09992">
    <property type="entry name" value="NAGPA"/>
    <property type="match status" value="1"/>
</dbReference>
<dbReference type="RefSeq" id="WP_343934392.1">
    <property type="nucleotide sequence ID" value="NZ_BAAABU010000005.1"/>
</dbReference>
<dbReference type="EMBL" id="BAAABU010000005">
    <property type="protein sequence ID" value="GAA0229516.1"/>
    <property type="molecule type" value="Genomic_DNA"/>
</dbReference>
<accession>A0ABP3DFD6</accession>
<dbReference type="Pfam" id="PF00149">
    <property type="entry name" value="Metallophos"/>
    <property type="match status" value="1"/>
</dbReference>
<dbReference type="InterPro" id="IPR018711">
    <property type="entry name" value="NAGPA"/>
</dbReference>
<dbReference type="Gene3D" id="3.60.21.10">
    <property type="match status" value="1"/>
</dbReference>
<evidence type="ECO:0000256" key="2">
    <source>
        <dbReference type="SAM" id="SignalP"/>
    </source>
</evidence>
<evidence type="ECO:0000259" key="3">
    <source>
        <dbReference type="Pfam" id="PF00149"/>
    </source>
</evidence>
<comment type="caution">
    <text evidence="5">The sequence shown here is derived from an EMBL/GenBank/DDBJ whole genome shotgun (WGS) entry which is preliminary data.</text>
</comment>
<proteinExistence type="predicted"/>
<feature type="domain" description="Phosphodiester glycosidase" evidence="4">
    <location>
        <begin position="266"/>
        <end position="438"/>
    </location>
</feature>
<feature type="compositionally biased region" description="Basic and acidic residues" evidence="1">
    <location>
        <begin position="88"/>
        <end position="97"/>
    </location>
</feature>
<evidence type="ECO:0000259" key="4">
    <source>
        <dbReference type="Pfam" id="PF09992"/>
    </source>
</evidence>